<comment type="caution">
    <text evidence="7">The sequence shown here is derived from an EMBL/GenBank/DDBJ whole genome shotgun (WGS) entry which is preliminary data.</text>
</comment>
<feature type="domain" description="Peptidase M20 dimerisation" evidence="6">
    <location>
        <begin position="231"/>
        <end position="340"/>
    </location>
</feature>
<evidence type="ECO:0000259" key="6">
    <source>
        <dbReference type="Pfam" id="PF07687"/>
    </source>
</evidence>
<dbReference type="GO" id="GO:0046872">
    <property type="term" value="F:metal ion binding"/>
    <property type="evidence" value="ECO:0007669"/>
    <property type="project" value="UniProtKB-KW"/>
</dbReference>
<evidence type="ECO:0000256" key="4">
    <source>
        <dbReference type="ARBA" id="ARBA00022833"/>
    </source>
</evidence>
<dbReference type="InterPro" id="IPR011650">
    <property type="entry name" value="Peptidase_M20_dimer"/>
</dbReference>
<accession>A0A838XTR9</accession>
<proteinExistence type="predicted"/>
<dbReference type="PROSITE" id="PS00758">
    <property type="entry name" value="ARGE_DAPE_CPG2_1"/>
    <property type="match status" value="1"/>
</dbReference>
<dbReference type="InterPro" id="IPR050072">
    <property type="entry name" value="Peptidase_M20A"/>
</dbReference>
<dbReference type="AlphaFoldDB" id="A0A838XTR9"/>
<dbReference type="Pfam" id="PF07687">
    <property type="entry name" value="M20_dimer"/>
    <property type="match status" value="1"/>
</dbReference>
<dbReference type="PANTHER" id="PTHR43808">
    <property type="entry name" value="ACETYLORNITHINE DEACETYLASE"/>
    <property type="match status" value="1"/>
</dbReference>
<dbReference type="InterPro" id="IPR036264">
    <property type="entry name" value="Bact_exopeptidase_dim_dom"/>
</dbReference>
<keyword evidence="2" id="KW-0479">Metal-binding</keyword>
<dbReference type="Gene3D" id="3.30.70.360">
    <property type="match status" value="1"/>
</dbReference>
<dbReference type="SUPFAM" id="SSF55031">
    <property type="entry name" value="Bacterial exopeptidase dimerisation domain"/>
    <property type="match status" value="1"/>
</dbReference>
<sequence length="448" mass="47403">MSPENHSDDQTDDQAGSSPDRQPNAASATPLLPSLGSAIDTRWAEQLAFLKTLVRMPSEIPPGDMEPFAGDIADALQALGLEVERHPVPEPFVRQTGMRSVTNLIVRRRFADGHGPVVALCSHADVVPPGEGWRHAPYGASEVNGLLFGRGTAFGKSDIAAYAFALLALEEEARAEDAAPGGAKLSGTVELHITFDEEAGGYVGPSWILGQELSKPDFVIASGFSRFVTTAHSGCLHQEIIVRGRAAHAAEPGAGVDALEAASRILHALYRERDRLAACRSTLDPDIAASLTIGLIQGGVNTNVVPDRVLIRLDRRLLPEEDGETVERALGTLIQNAAGEQEGLEVECRRILLAEPLRPVTGVGELASAAHRHIREVFPDADTRTSGSPIFSDARHYAAAGIPTILYGSGPTSLTAANAHGADEHVVLSDLRAATVVVAATLGDLLRT</sequence>
<comment type="cofactor">
    <cofactor evidence="1">
        <name>Zn(2+)</name>
        <dbReference type="ChEBI" id="CHEBI:29105"/>
    </cofactor>
</comment>
<keyword evidence="8" id="KW-1185">Reference proteome</keyword>
<keyword evidence="3 7" id="KW-0378">Hydrolase</keyword>
<evidence type="ECO:0000256" key="2">
    <source>
        <dbReference type="ARBA" id="ARBA00022723"/>
    </source>
</evidence>
<evidence type="ECO:0000256" key="5">
    <source>
        <dbReference type="SAM" id="MobiDB-lite"/>
    </source>
</evidence>
<dbReference type="Pfam" id="PF01546">
    <property type="entry name" value="Peptidase_M20"/>
    <property type="match status" value="1"/>
</dbReference>
<feature type="region of interest" description="Disordered" evidence="5">
    <location>
        <begin position="1"/>
        <end position="33"/>
    </location>
</feature>
<evidence type="ECO:0000256" key="1">
    <source>
        <dbReference type="ARBA" id="ARBA00001947"/>
    </source>
</evidence>
<dbReference type="SUPFAM" id="SSF53187">
    <property type="entry name" value="Zn-dependent exopeptidases"/>
    <property type="match status" value="1"/>
</dbReference>
<organism evidence="7 8">
    <name type="scientific">Stappia taiwanensis</name>
    <dbReference type="NCBI Taxonomy" id="992267"/>
    <lineage>
        <taxon>Bacteria</taxon>
        <taxon>Pseudomonadati</taxon>
        <taxon>Pseudomonadota</taxon>
        <taxon>Alphaproteobacteria</taxon>
        <taxon>Hyphomicrobiales</taxon>
        <taxon>Stappiaceae</taxon>
        <taxon>Stappia</taxon>
    </lineage>
</organism>
<evidence type="ECO:0000256" key="3">
    <source>
        <dbReference type="ARBA" id="ARBA00022801"/>
    </source>
</evidence>
<dbReference type="GO" id="GO:0016787">
    <property type="term" value="F:hydrolase activity"/>
    <property type="evidence" value="ECO:0007669"/>
    <property type="project" value="UniProtKB-KW"/>
</dbReference>
<protein>
    <submittedName>
        <fullName evidence="7">M20/M25/M40 family metallo-hydrolase</fullName>
    </submittedName>
</protein>
<reference evidence="7 8" key="1">
    <citation type="submission" date="2020-07" db="EMBL/GenBank/DDBJ databases">
        <authorList>
            <person name="Li M."/>
        </authorList>
    </citation>
    <scope>NUCLEOTIDE SEQUENCE [LARGE SCALE GENOMIC DNA]</scope>
    <source>
        <strain evidence="7 8">DSM 23284</strain>
    </source>
</reference>
<feature type="compositionally biased region" description="Polar residues" evidence="5">
    <location>
        <begin position="13"/>
        <end position="27"/>
    </location>
</feature>
<dbReference type="Proteomes" id="UP000559404">
    <property type="component" value="Unassembled WGS sequence"/>
</dbReference>
<evidence type="ECO:0000313" key="7">
    <source>
        <dbReference type="EMBL" id="MBA4613137.1"/>
    </source>
</evidence>
<dbReference type="InterPro" id="IPR001261">
    <property type="entry name" value="ArgE/DapE_CS"/>
</dbReference>
<dbReference type="Gene3D" id="3.40.630.10">
    <property type="entry name" value="Zn peptidases"/>
    <property type="match status" value="1"/>
</dbReference>
<name>A0A838XTR9_9HYPH</name>
<keyword evidence="4" id="KW-0862">Zinc</keyword>
<evidence type="ECO:0000313" key="8">
    <source>
        <dbReference type="Proteomes" id="UP000559404"/>
    </source>
</evidence>
<reference evidence="7 8" key="2">
    <citation type="submission" date="2020-08" db="EMBL/GenBank/DDBJ databases">
        <title>Stappia taiwanensis sp. nov., isolated from a coastal thermal spring.</title>
        <authorList>
            <person name="Kampfer P."/>
        </authorList>
    </citation>
    <scope>NUCLEOTIDE SEQUENCE [LARGE SCALE GENOMIC DNA]</scope>
    <source>
        <strain evidence="7 8">DSM 23284</strain>
    </source>
</reference>
<dbReference type="EMBL" id="JACEON010000016">
    <property type="protein sequence ID" value="MBA4613137.1"/>
    <property type="molecule type" value="Genomic_DNA"/>
</dbReference>
<dbReference type="InterPro" id="IPR002933">
    <property type="entry name" value="Peptidase_M20"/>
</dbReference>
<gene>
    <name evidence="7" type="ORF">H1W37_15865</name>
</gene>